<feature type="region of interest" description="Disordered" evidence="1">
    <location>
        <begin position="243"/>
        <end position="279"/>
    </location>
</feature>
<evidence type="ECO:0000256" key="2">
    <source>
        <dbReference type="SAM" id="SignalP"/>
    </source>
</evidence>
<name>A0A0H3UAU4_9BACT</name>
<feature type="signal peptide" evidence="2">
    <location>
        <begin position="1"/>
        <end position="30"/>
    </location>
</feature>
<protein>
    <recommendedName>
        <fullName evidence="4">DUF3300 domain-containing protein</fullName>
    </recommendedName>
</protein>
<evidence type="ECO:0000256" key="1">
    <source>
        <dbReference type="SAM" id="MobiDB-lite"/>
    </source>
</evidence>
<feature type="compositionally biased region" description="Basic and acidic residues" evidence="1">
    <location>
        <begin position="264"/>
        <end position="279"/>
    </location>
</feature>
<feature type="compositionally biased region" description="Basic and acidic residues" evidence="1">
    <location>
        <begin position="316"/>
        <end position="349"/>
    </location>
</feature>
<feature type="chain" id="PRO_5005202892" description="DUF3300 domain-containing protein" evidence="2">
    <location>
        <begin position="31"/>
        <end position="383"/>
    </location>
</feature>
<dbReference type="Pfam" id="PF11737">
    <property type="entry name" value="DUF3300"/>
    <property type="match status" value="1"/>
</dbReference>
<organism evidence="3">
    <name type="scientific">uncultured bacterium fosmid pJB95A1</name>
    <dbReference type="NCBI Taxonomy" id="1478075"/>
    <lineage>
        <taxon>Bacteria</taxon>
        <taxon>environmental samples</taxon>
    </lineage>
</organism>
<keyword evidence="2" id="KW-0732">Signal</keyword>
<sequence length="383" mass="44733">MMKNVLKAFFPKMMGVLLVCLVVLPTSANAARNFSSSELDTLVSTIALYPDPLLVHVLTASTYGEQIPGANNWAQAHKDMKGEQLAQEMEKANLPYDPSVQALIPFPTVLGTMAKYRTWSDQLGDAVSAQKDEVMDAVQRLRSKAYDYGQLKTNDQVKVEKGTTIVIEPVRTEYVYVPVYDPRVVFYVYADAYPSIRYHHHAWLGSWFGEWGWGSCWFEWDYHNIFVRDYRWYHHRPIPRHPRRYNPPPRRMEPVRSVHPSAPARRDEGGISARIRDSRKDDRRLEDHRLNDRRIDDRRFDDRRNDDRRFEDRRFEDRSTEDRRYESNRTDDRRWDSRNNDQNGRRVEKSATFTPTSTSSTSMPAPRKNPASGGNGGFTRVKR</sequence>
<evidence type="ECO:0000313" key="3">
    <source>
        <dbReference type="EMBL" id="AIF26822.1"/>
    </source>
</evidence>
<dbReference type="PANTHER" id="PTHR40269:SF1">
    <property type="entry name" value="OUTER MEMBRANE PROTEIN"/>
    <property type="match status" value="1"/>
</dbReference>
<dbReference type="InterPro" id="IPR021728">
    <property type="entry name" value="DUF3300"/>
</dbReference>
<accession>A0A0H3UAU4</accession>
<proteinExistence type="predicted"/>
<evidence type="ECO:0008006" key="4">
    <source>
        <dbReference type="Google" id="ProtNLM"/>
    </source>
</evidence>
<feature type="compositionally biased region" description="Low complexity" evidence="1">
    <location>
        <begin position="350"/>
        <end position="362"/>
    </location>
</feature>
<dbReference type="PANTHER" id="PTHR40269">
    <property type="entry name" value="OUTER MEMBRANE PROTEIN-RELATED"/>
    <property type="match status" value="1"/>
</dbReference>
<dbReference type="AlphaFoldDB" id="A0A0H3UAU4"/>
<feature type="region of interest" description="Disordered" evidence="1">
    <location>
        <begin position="316"/>
        <end position="383"/>
    </location>
</feature>
<dbReference type="EMBL" id="KF540247">
    <property type="protein sequence ID" value="AIF26822.1"/>
    <property type="molecule type" value="Genomic_DNA"/>
</dbReference>
<reference evidence="3" key="1">
    <citation type="submission" date="2013-08" db="EMBL/GenBank/DDBJ databases">
        <title>Comparison of modified E. coli strains.</title>
        <authorList>
            <person name="Juergensen J."/>
            <person name="Bonge A."/>
            <person name="Streit W.R."/>
        </authorList>
    </citation>
    <scope>NUCLEOTIDE SEQUENCE</scope>
</reference>